<dbReference type="InterPro" id="IPR051269">
    <property type="entry name" value="Fe-S_cluster_ET"/>
</dbReference>
<keyword evidence="2" id="KW-0479">Metal-binding</keyword>
<keyword evidence="5" id="KW-0411">Iron-sulfur</keyword>
<keyword evidence="7" id="KW-1185">Reference proteome</keyword>
<evidence type="ECO:0000256" key="4">
    <source>
        <dbReference type="ARBA" id="ARBA00023004"/>
    </source>
</evidence>
<dbReference type="EMBL" id="JAUSVY010000009">
    <property type="protein sequence ID" value="MDQ0506729.1"/>
    <property type="molecule type" value="Genomic_DNA"/>
</dbReference>
<dbReference type="PANTHER" id="PTHR36923:SF3">
    <property type="entry name" value="FERREDOXIN"/>
    <property type="match status" value="1"/>
</dbReference>
<reference evidence="6 7" key="1">
    <citation type="submission" date="2023-07" db="EMBL/GenBank/DDBJ databases">
        <title>Genomic Encyclopedia of Type Strains, Phase IV (KMG-IV): sequencing the most valuable type-strain genomes for metagenomic binning, comparative biology and taxonomic classification.</title>
        <authorList>
            <person name="Goeker M."/>
        </authorList>
    </citation>
    <scope>NUCLEOTIDE SEQUENCE [LARGE SCALE GENOMIC DNA]</scope>
    <source>
        <strain evidence="6 7">DSM 3770</strain>
    </source>
</reference>
<name>A0ABU0LHY3_XANAG</name>
<dbReference type="Proteomes" id="UP001241747">
    <property type="component" value="Unassembled WGS sequence"/>
</dbReference>
<comment type="caution">
    <text evidence="6">The sequence shown here is derived from an EMBL/GenBank/DDBJ whole genome shotgun (WGS) entry which is preliminary data.</text>
</comment>
<protein>
    <submittedName>
        <fullName evidence="6">Ferredoxin</fullName>
    </submittedName>
</protein>
<accession>A0ABU0LHY3</accession>
<evidence type="ECO:0000313" key="7">
    <source>
        <dbReference type="Proteomes" id="UP001241747"/>
    </source>
</evidence>
<gene>
    <name evidence="6" type="ORF">QOZ94_003543</name>
</gene>
<sequence length="60" mass="6621">MCVDMKKCQYHGQCVIAAPDLFSFAEDGSLKWVETIDDSLRQQAEDAADVCPEQAITLEG</sequence>
<organism evidence="6 7">
    <name type="scientific">Xanthobacter agilis</name>
    <dbReference type="NCBI Taxonomy" id="47492"/>
    <lineage>
        <taxon>Bacteria</taxon>
        <taxon>Pseudomonadati</taxon>
        <taxon>Pseudomonadota</taxon>
        <taxon>Alphaproteobacteria</taxon>
        <taxon>Hyphomicrobiales</taxon>
        <taxon>Xanthobacteraceae</taxon>
        <taxon>Xanthobacter</taxon>
    </lineage>
</organism>
<evidence type="ECO:0000256" key="1">
    <source>
        <dbReference type="ARBA" id="ARBA00022448"/>
    </source>
</evidence>
<evidence type="ECO:0000256" key="2">
    <source>
        <dbReference type="ARBA" id="ARBA00022723"/>
    </source>
</evidence>
<keyword evidence="3" id="KW-0249">Electron transport</keyword>
<dbReference type="SUPFAM" id="SSF54862">
    <property type="entry name" value="4Fe-4S ferredoxins"/>
    <property type="match status" value="1"/>
</dbReference>
<keyword evidence="4" id="KW-0408">Iron</keyword>
<keyword evidence="1" id="KW-0813">Transport</keyword>
<evidence type="ECO:0000256" key="5">
    <source>
        <dbReference type="ARBA" id="ARBA00023014"/>
    </source>
</evidence>
<evidence type="ECO:0000313" key="6">
    <source>
        <dbReference type="EMBL" id="MDQ0506729.1"/>
    </source>
</evidence>
<dbReference type="PANTHER" id="PTHR36923">
    <property type="entry name" value="FERREDOXIN"/>
    <property type="match status" value="1"/>
</dbReference>
<proteinExistence type="predicted"/>
<dbReference type="Pfam" id="PF13459">
    <property type="entry name" value="Fer4_15"/>
    <property type="match status" value="1"/>
</dbReference>
<dbReference type="Gene3D" id="3.30.70.20">
    <property type="match status" value="1"/>
</dbReference>
<dbReference type="RefSeq" id="WP_307500670.1">
    <property type="nucleotide sequence ID" value="NZ_JAUSVY010000009.1"/>
</dbReference>
<evidence type="ECO:0000256" key="3">
    <source>
        <dbReference type="ARBA" id="ARBA00022982"/>
    </source>
</evidence>